<dbReference type="EMBL" id="FMBK01000003">
    <property type="protein sequence ID" value="SCC71289.1"/>
    <property type="molecule type" value="Genomic_DNA"/>
</dbReference>
<name>A0A1C4GSZ1_9GAMM</name>
<organism evidence="1 2">
    <name type="scientific">Acinetobacter albensis</name>
    <dbReference type="NCBI Taxonomy" id="1673609"/>
    <lineage>
        <taxon>Bacteria</taxon>
        <taxon>Pseudomonadati</taxon>
        <taxon>Pseudomonadota</taxon>
        <taxon>Gammaproteobacteria</taxon>
        <taxon>Moraxellales</taxon>
        <taxon>Moraxellaceae</taxon>
        <taxon>Acinetobacter</taxon>
    </lineage>
</organism>
<dbReference type="RefSeq" id="WP_092718334.1">
    <property type="nucleotide sequence ID" value="NZ_FMBK01000003.1"/>
</dbReference>
<reference evidence="1 2" key="1">
    <citation type="submission" date="2016-08" db="EMBL/GenBank/DDBJ databases">
        <authorList>
            <person name="Seilhamer J.J."/>
        </authorList>
    </citation>
    <scope>NUCLEOTIDE SEQUENCE [LARGE SCALE GENOMIC DNA]</scope>
    <source>
        <strain evidence="1 2">ANC 4874</strain>
    </source>
</reference>
<evidence type="ECO:0000313" key="1">
    <source>
        <dbReference type="EMBL" id="SCC71289.1"/>
    </source>
</evidence>
<sequence>MIYDQHVALHDVYAPAATEIMIRSKKAGQNYSADADFETMNKPEPSKYKNYSSANNQRIDIDKFIQKLKSITTQTSTQKCAKSIRIALESAGAQFKSHPVAAADWGNTLMKIGYRQISPKFDEPKEGDIYIINRTSKHTYGHIAGFSGKQWVSDFKQRSYDVYKENGLTYQYYRLGF</sequence>
<dbReference type="AlphaFoldDB" id="A0A1C4GSZ1"/>
<gene>
    <name evidence="1" type="ORF">GA0116959_103139</name>
</gene>
<dbReference type="OrthoDB" id="5522511at2"/>
<dbReference type="Proteomes" id="UP000243661">
    <property type="component" value="Unassembled WGS sequence"/>
</dbReference>
<dbReference type="Gene3D" id="3.90.1720.10">
    <property type="entry name" value="endopeptidase domain like (from Nostoc punctiforme)"/>
    <property type="match status" value="1"/>
</dbReference>
<proteinExistence type="predicted"/>
<protein>
    <recommendedName>
        <fullName evidence="3">CHAP domain-containing protein</fullName>
    </recommendedName>
</protein>
<evidence type="ECO:0000313" key="2">
    <source>
        <dbReference type="Proteomes" id="UP000243661"/>
    </source>
</evidence>
<accession>A0A1C4GSZ1</accession>
<evidence type="ECO:0008006" key="3">
    <source>
        <dbReference type="Google" id="ProtNLM"/>
    </source>
</evidence>